<evidence type="ECO:0008006" key="3">
    <source>
        <dbReference type="Google" id="ProtNLM"/>
    </source>
</evidence>
<dbReference type="Pfam" id="PF06074">
    <property type="entry name" value="Portal_Mu"/>
    <property type="match status" value="1"/>
</dbReference>
<sequence>MLKDKLNPNGGTKLVAGKYVVHKPRIKSGLPIRNGLARLQVVMFMLKSFAVRDWWAFSEVYGMPVRLGTYHPNATQKQIDTLVDAVRNLASDAGAVVPEGMKIDIKEAKRGESGMVMFESMARWCDEQTSKAVLGQTMTTENGGSYAQANVHNEVRLDIANWDGMQLAATFNEQLIRPYIDMNWGVQENYPTVSFEEE</sequence>
<comment type="caution">
    <text evidence="1">The sequence shown here is derived from an EMBL/GenBank/DDBJ whole genome shotgun (WGS) entry which is preliminary data.</text>
</comment>
<evidence type="ECO:0000313" key="1">
    <source>
        <dbReference type="EMBL" id="EGU38240.1"/>
    </source>
</evidence>
<accession>F9RMP1</accession>
<protein>
    <recommendedName>
        <fullName evidence="3">DUF935 family protein</fullName>
    </recommendedName>
</protein>
<reference evidence="1 2" key="1">
    <citation type="journal article" date="2012" name="Int. J. Syst. Evol. Microbiol.">
        <title>Vibrio caribbeanicus sp. nov., isolated from the marine sponge Scleritoderma cyanea.</title>
        <authorList>
            <person name="Hoffmann M."/>
            <person name="Monday S.R."/>
            <person name="Allard M.W."/>
            <person name="Strain E.A."/>
            <person name="Whittaker P."/>
            <person name="Naum M."/>
            <person name="McCarthy P.J."/>
            <person name="Lopez J.V."/>
            <person name="Fischer M."/>
            <person name="Brown E.W."/>
        </authorList>
    </citation>
    <scope>NUCLEOTIDE SEQUENCE [LARGE SCALE GENOMIC DNA]</scope>
    <source>
        <strain evidence="1 2">LMG 19158</strain>
    </source>
</reference>
<organism evidence="1 2">
    <name type="scientific">Vibrio scophthalmi LMG 19158</name>
    <dbReference type="NCBI Taxonomy" id="870967"/>
    <lineage>
        <taxon>Bacteria</taxon>
        <taxon>Pseudomonadati</taxon>
        <taxon>Pseudomonadota</taxon>
        <taxon>Gammaproteobacteria</taxon>
        <taxon>Vibrionales</taxon>
        <taxon>Vibrionaceae</taxon>
        <taxon>Vibrio</taxon>
    </lineage>
</organism>
<dbReference type="AlphaFoldDB" id="F9RMP1"/>
<dbReference type="eggNOG" id="COG4383">
    <property type="taxonomic scope" value="Bacteria"/>
</dbReference>
<proteinExistence type="predicted"/>
<dbReference type="InterPro" id="IPR009279">
    <property type="entry name" value="Portal_Mu"/>
</dbReference>
<feature type="non-terminal residue" evidence="1">
    <location>
        <position position="198"/>
    </location>
</feature>
<dbReference type="Proteomes" id="UP000004349">
    <property type="component" value="Unassembled WGS sequence"/>
</dbReference>
<dbReference type="EMBL" id="AFWE01000085">
    <property type="protein sequence ID" value="EGU38240.1"/>
    <property type="molecule type" value="Genomic_DNA"/>
</dbReference>
<name>F9RMP1_9VIBR</name>
<evidence type="ECO:0000313" key="2">
    <source>
        <dbReference type="Proteomes" id="UP000004349"/>
    </source>
</evidence>
<gene>
    <name evidence="1" type="ORF">VIS19158_08752</name>
</gene>